<dbReference type="STRING" id="44941.A0A397U7J8"/>
<dbReference type="GO" id="GO:0005525">
    <property type="term" value="F:GTP binding"/>
    <property type="evidence" value="ECO:0007669"/>
    <property type="project" value="UniProtKB-KW"/>
</dbReference>
<dbReference type="Pfam" id="PF04548">
    <property type="entry name" value="AIG1"/>
    <property type="match status" value="1"/>
</dbReference>
<gene>
    <name evidence="4" type="ORF">C2G38_2119271</name>
</gene>
<keyword evidence="2" id="KW-0342">GTP-binding</keyword>
<name>A0A397U7J8_9GLOM</name>
<evidence type="ECO:0000313" key="4">
    <source>
        <dbReference type="EMBL" id="RIB05067.1"/>
    </source>
</evidence>
<organism evidence="4 5">
    <name type="scientific">Gigaspora rosea</name>
    <dbReference type="NCBI Taxonomy" id="44941"/>
    <lineage>
        <taxon>Eukaryota</taxon>
        <taxon>Fungi</taxon>
        <taxon>Fungi incertae sedis</taxon>
        <taxon>Mucoromycota</taxon>
        <taxon>Glomeromycotina</taxon>
        <taxon>Glomeromycetes</taxon>
        <taxon>Diversisporales</taxon>
        <taxon>Gigasporaceae</taxon>
        <taxon>Gigaspora</taxon>
    </lineage>
</organism>
<dbReference type="InterPro" id="IPR045058">
    <property type="entry name" value="GIMA/IAN/Toc"/>
</dbReference>
<keyword evidence="5" id="KW-1185">Reference proteome</keyword>
<feature type="domain" description="AIG1-type G" evidence="3">
    <location>
        <begin position="7"/>
        <end position="172"/>
    </location>
</feature>
<dbReference type="InterPro" id="IPR006703">
    <property type="entry name" value="G_AIG1"/>
</dbReference>
<evidence type="ECO:0000313" key="5">
    <source>
        <dbReference type="Proteomes" id="UP000266673"/>
    </source>
</evidence>
<dbReference type="SUPFAM" id="SSF52540">
    <property type="entry name" value="P-loop containing nucleoside triphosphate hydrolases"/>
    <property type="match status" value="1"/>
</dbReference>
<dbReference type="PANTHER" id="PTHR10903:SF184">
    <property type="entry name" value="GTP-BINDING PROTEIN A"/>
    <property type="match status" value="1"/>
</dbReference>
<proteinExistence type="predicted"/>
<dbReference type="AlphaFoldDB" id="A0A397U7J8"/>
<dbReference type="EMBL" id="QKWP01002054">
    <property type="protein sequence ID" value="RIB05067.1"/>
    <property type="molecule type" value="Genomic_DNA"/>
</dbReference>
<reference evidence="4 5" key="1">
    <citation type="submission" date="2018-06" db="EMBL/GenBank/DDBJ databases">
        <title>Comparative genomics reveals the genomic features of Rhizophagus irregularis, R. cerebriforme, R. diaphanum and Gigaspora rosea, and their symbiotic lifestyle signature.</title>
        <authorList>
            <person name="Morin E."/>
            <person name="San Clemente H."/>
            <person name="Chen E.C.H."/>
            <person name="De La Providencia I."/>
            <person name="Hainaut M."/>
            <person name="Kuo A."/>
            <person name="Kohler A."/>
            <person name="Murat C."/>
            <person name="Tang N."/>
            <person name="Roy S."/>
            <person name="Loubradou J."/>
            <person name="Henrissat B."/>
            <person name="Grigoriev I.V."/>
            <person name="Corradi N."/>
            <person name="Roux C."/>
            <person name="Martin F.M."/>
        </authorList>
    </citation>
    <scope>NUCLEOTIDE SEQUENCE [LARGE SCALE GENOMIC DNA]</scope>
    <source>
        <strain evidence="4 5">DAOM 194757</strain>
    </source>
</reference>
<keyword evidence="1" id="KW-0547">Nucleotide-binding</keyword>
<sequence length="283" mass="33192">MITREFRNILIIGRSGNGKSALANTLVNREDEFKQIFKEGSGSVSETRESQSEIFEWNGIFYRLVDTIGLGDTKLSNKEVLYSIAKTIGMMKEGISHLLFIIDSKFNEDERKNFRLLKEVMFESRISNYTTIVRTRFEKFRNRKDCDLDKKNLLSESKDIAEIIWACNGLIHVDNPSLDINSDDDIDVDEKQLRILVRKKDKIKSRDKLLNHLKNNYIGNYKLSSWDKMYLRINNYLENCDERKYEEEEAITIELAAIIYKEVPSFIMTQQASPEKSWWCQIL</sequence>
<comment type="caution">
    <text evidence="4">The sequence shown here is derived from an EMBL/GenBank/DDBJ whole genome shotgun (WGS) entry which is preliminary data.</text>
</comment>
<dbReference type="PANTHER" id="PTHR10903">
    <property type="entry name" value="GTPASE, IMAP FAMILY MEMBER-RELATED"/>
    <property type="match status" value="1"/>
</dbReference>
<accession>A0A397U7J8</accession>
<dbReference type="InterPro" id="IPR027417">
    <property type="entry name" value="P-loop_NTPase"/>
</dbReference>
<dbReference type="Proteomes" id="UP000266673">
    <property type="component" value="Unassembled WGS sequence"/>
</dbReference>
<keyword evidence="4" id="KW-0378">Hydrolase</keyword>
<evidence type="ECO:0000259" key="3">
    <source>
        <dbReference type="Pfam" id="PF04548"/>
    </source>
</evidence>
<protein>
    <submittedName>
        <fullName evidence="4">P-loop containing nucleoside triphosphate hydrolase protein</fullName>
    </submittedName>
</protein>
<dbReference type="OrthoDB" id="8954335at2759"/>
<evidence type="ECO:0000256" key="2">
    <source>
        <dbReference type="ARBA" id="ARBA00023134"/>
    </source>
</evidence>
<dbReference type="GO" id="GO:0016787">
    <property type="term" value="F:hydrolase activity"/>
    <property type="evidence" value="ECO:0007669"/>
    <property type="project" value="UniProtKB-KW"/>
</dbReference>
<evidence type="ECO:0000256" key="1">
    <source>
        <dbReference type="ARBA" id="ARBA00022741"/>
    </source>
</evidence>
<dbReference type="Gene3D" id="3.40.50.300">
    <property type="entry name" value="P-loop containing nucleotide triphosphate hydrolases"/>
    <property type="match status" value="1"/>
</dbReference>